<dbReference type="PANTHER" id="PTHR23176:SF129">
    <property type="entry name" value="RHO GTPASE ACTIVATING PROTEIN AT 16F, ISOFORM E-RELATED"/>
    <property type="match status" value="1"/>
</dbReference>
<accession>T1G137</accession>
<dbReference type="HOGENOM" id="CLU_015883_1_1_1"/>
<dbReference type="EMBL" id="KB095858">
    <property type="protein sequence ID" value="ESO11090.1"/>
    <property type="molecule type" value="Genomic_DNA"/>
</dbReference>
<dbReference type="SMART" id="SM00324">
    <property type="entry name" value="RhoGAP"/>
    <property type="match status" value="1"/>
</dbReference>
<dbReference type="OMA" id="XQIFGSH"/>
<evidence type="ECO:0000313" key="5">
    <source>
        <dbReference type="Proteomes" id="UP000015101"/>
    </source>
</evidence>
<dbReference type="OrthoDB" id="79452at2759"/>
<evidence type="ECO:0000313" key="3">
    <source>
        <dbReference type="EMBL" id="ESO11090.1"/>
    </source>
</evidence>
<dbReference type="InterPro" id="IPR050729">
    <property type="entry name" value="Rho-GAP"/>
</dbReference>
<evidence type="ECO:0000256" key="1">
    <source>
        <dbReference type="ARBA" id="ARBA00022468"/>
    </source>
</evidence>
<dbReference type="GeneID" id="20214785"/>
<dbReference type="eggNOG" id="KOG1450">
    <property type="taxonomic scope" value="Eukaryota"/>
</dbReference>
<dbReference type="PANTHER" id="PTHR23176">
    <property type="entry name" value="RHO/RAC/CDC GTPASE-ACTIVATING PROTEIN"/>
    <property type="match status" value="1"/>
</dbReference>
<reference evidence="4" key="3">
    <citation type="submission" date="2015-06" db="UniProtKB">
        <authorList>
            <consortium name="EnsemblMetazoa"/>
        </authorList>
    </citation>
    <scope>IDENTIFICATION</scope>
</reference>
<dbReference type="AlphaFoldDB" id="T1G137"/>
<dbReference type="InParanoid" id="T1G137"/>
<dbReference type="Proteomes" id="UP000015101">
    <property type="component" value="Unassembled WGS sequence"/>
</dbReference>
<dbReference type="KEGG" id="hro:HELRODRAFT_72679"/>
<dbReference type="FunFam" id="1.10.555.10:FF:000003">
    <property type="entry name" value="Putative rho GTPase-activating protein 12"/>
    <property type="match status" value="1"/>
</dbReference>
<protein>
    <recommendedName>
        <fullName evidence="2">Rho-GAP domain-containing protein</fullName>
    </recommendedName>
</protein>
<evidence type="ECO:0000259" key="2">
    <source>
        <dbReference type="PROSITE" id="PS50238"/>
    </source>
</evidence>
<keyword evidence="5" id="KW-1185">Reference proteome</keyword>
<dbReference type="InterPro" id="IPR008936">
    <property type="entry name" value="Rho_GTPase_activation_prot"/>
</dbReference>
<reference evidence="5" key="1">
    <citation type="submission" date="2012-12" db="EMBL/GenBank/DDBJ databases">
        <authorList>
            <person name="Hellsten U."/>
            <person name="Grimwood J."/>
            <person name="Chapman J.A."/>
            <person name="Shapiro H."/>
            <person name="Aerts A."/>
            <person name="Otillar R.P."/>
            <person name="Terry A.Y."/>
            <person name="Boore J.L."/>
            <person name="Simakov O."/>
            <person name="Marletaz F."/>
            <person name="Cho S.-J."/>
            <person name="Edsinger-Gonzales E."/>
            <person name="Havlak P."/>
            <person name="Kuo D.-H."/>
            <person name="Larsson T."/>
            <person name="Lv J."/>
            <person name="Arendt D."/>
            <person name="Savage R."/>
            <person name="Osoegawa K."/>
            <person name="de Jong P."/>
            <person name="Lindberg D.R."/>
            <person name="Seaver E.C."/>
            <person name="Weisblat D.A."/>
            <person name="Putnam N.H."/>
            <person name="Grigoriev I.V."/>
            <person name="Rokhsar D.S."/>
        </authorList>
    </citation>
    <scope>NUCLEOTIDE SEQUENCE</scope>
</reference>
<dbReference type="EnsemblMetazoa" id="HelroT72679">
    <property type="protein sequence ID" value="HelroP72679"/>
    <property type="gene ID" value="HelroG72679"/>
</dbReference>
<evidence type="ECO:0000313" key="4">
    <source>
        <dbReference type="EnsemblMetazoa" id="HelroP72679"/>
    </source>
</evidence>
<dbReference type="Pfam" id="PF00620">
    <property type="entry name" value="RhoGAP"/>
    <property type="match status" value="1"/>
</dbReference>
<dbReference type="SUPFAM" id="SSF48350">
    <property type="entry name" value="GTPase activation domain, GAP"/>
    <property type="match status" value="1"/>
</dbReference>
<gene>
    <name evidence="4" type="primary">20214785</name>
    <name evidence="3" type="ORF">HELRODRAFT_72679</name>
</gene>
<dbReference type="CTD" id="20214785"/>
<dbReference type="RefSeq" id="XP_009011359.1">
    <property type="nucleotide sequence ID" value="XM_009013111.1"/>
</dbReference>
<name>T1G137_HELRO</name>
<dbReference type="GO" id="GO:0005096">
    <property type="term" value="F:GTPase activator activity"/>
    <property type="evidence" value="ECO:0007669"/>
    <property type="project" value="UniProtKB-KW"/>
</dbReference>
<dbReference type="InterPro" id="IPR000198">
    <property type="entry name" value="RhoGAP_dom"/>
</dbReference>
<dbReference type="Gene3D" id="1.10.555.10">
    <property type="entry name" value="Rho GTPase activation protein"/>
    <property type="match status" value="1"/>
</dbReference>
<dbReference type="PROSITE" id="PS50238">
    <property type="entry name" value="RHOGAP"/>
    <property type="match status" value="1"/>
</dbReference>
<proteinExistence type="predicted"/>
<feature type="domain" description="Rho-GAP" evidence="2">
    <location>
        <begin position="60"/>
        <end position="244"/>
    </location>
</feature>
<organism evidence="4 5">
    <name type="scientific">Helobdella robusta</name>
    <name type="common">Californian leech</name>
    <dbReference type="NCBI Taxonomy" id="6412"/>
    <lineage>
        <taxon>Eukaryota</taxon>
        <taxon>Metazoa</taxon>
        <taxon>Spiralia</taxon>
        <taxon>Lophotrochozoa</taxon>
        <taxon>Annelida</taxon>
        <taxon>Clitellata</taxon>
        <taxon>Hirudinea</taxon>
        <taxon>Rhynchobdellida</taxon>
        <taxon>Glossiphoniidae</taxon>
        <taxon>Helobdella</taxon>
    </lineage>
</organism>
<reference evidence="3 5" key="2">
    <citation type="journal article" date="2013" name="Nature">
        <title>Insights into bilaterian evolution from three spiralian genomes.</title>
        <authorList>
            <person name="Simakov O."/>
            <person name="Marletaz F."/>
            <person name="Cho S.J."/>
            <person name="Edsinger-Gonzales E."/>
            <person name="Havlak P."/>
            <person name="Hellsten U."/>
            <person name="Kuo D.H."/>
            <person name="Larsson T."/>
            <person name="Lv J."/>
            <person name="Arendt D."/>
            <person name="Savage R."/>
            <person name="Osoegawa K."/>
            <person name="de Jong P."/>
            <person name="Grimwood J."/>
            <person name="Chapman J.A."/>
            <person name="Shapiro H."/>
            <person name="Aerts A."/>
            <person name="Otillar R.P."/>
            <person name="Terry A.Y."/>
            <person name="Boore J.L."/>
            <person name="Grigoriev I.V."/>
            <person name="Lindberg D.R."/>
            <person name="Seaver E.C."/>
            <person name="Weisblat D.A."/>
            <person name="Putnam N.H."/>
            <person name="Rokhsar D.S."/>
        </authorList>
    </citation>
    <scope>NUCLEOTIDE SEQUENCE</scope>
</reference>
<sequence>MQQHQHATTTAHKNIDRLVSTSEVETKQTIAIRLKNFLLRRPTKESIKLKGIYKEVVFGSSIQSICEREKSKIPRFIRECMLAVESRGLSVDGIYRVSGNMASIQKLRNMVDMNEYYDLSDSMWDIHTITGALKLFFRELSEPLFTYALYDDFIKALHNLNQIKELIKKLPVTNGKTLKALFRHLDIVLQHSKDNRMQSQGLAIVFGPTLLWSDRKVADANMAFDIVQRGQLVEFIINNCRAIFG</sequence>
<keyword evidence="1" id="KW-0343">GTPase activation</keyword>
<dbReference type="GO" id="GO:0007165">
    <property type="term" value="P:signal transduction"/>
    <property type="evidence" value="ECO:0007669"/>
    <property type="project" value="InterPro"/>
</dbReference>
<dbReference type="STRING" id="6412.T1G137"/>
<dbReference type="EMBL" id="AMQM01002822">
    <property type="status" value="NOT_ANNOTATED_CDS"/>
    <property type="molecule type" value="Genomic_DNA"/>
</dbReference>